<dbReference type="Pfam" id="PF02518">
    <property type="entry name" value="HATPase_c"/>
    <property type="match status" value="1"/>
</dbReference>
<dbReference type="Gene3D" id="3.30.450.40">
    <property type="match status" value="1"/>
</dbReference>
<dbReference type="SMART" id="SM00387">
    <property type="entry name" value="HATPase_c"/>
    <property type="match status" value="1"/>
</dbReference>
<dbReference type="EC" id="2.7.13.3" evidence="2"/>
<dbReference type="PANTHER" id="PTHR43102">
    <property type="entry name" value="SLR1143 PROTEIN"/>
    <property type="match status" value="1"/>
</dbReference>
<feature type="domain" description="Histidine kinase" evidence="4">
    <location>
        <begin position="192"/>
        <end position="399"/>
    </location>
</feature>
<dbReference type="EMBL" id="JROI01000010">
    <property type="protein sequence ID" value="KGI78084.1"/>
    <property type="molecule type" value="Genomic_DNA"/>
</dbReference>
<dbReference type="Gene3D" id="1.10.287.130">
    <property type="match status" value="1"/>
</dbReference>
<evidence type="ECO:0000313" key="5">
    <source>
        <dbReference type="EMBL" id="KGI78084.1"/>
    </source>
</evidence>
<evidence type="ECO:0000313" key="7">
    <source>
        <dbReference type="Proteomes" id="UP000029708"/>
    </source>
</evidence>
<dbReference type="Proteomes" id="UP000560000">
    <property type="component" value="Unassembled WGS sequence"/>
</dbReference>
<keyword evidence="6" id="KW-0418">Kinase</keyword>
<dbReference type="OrthoDB" id="9803824at2"/>
<evidence type="ECO:0000256" key="1">
    <source>
        <dbReference type="ARBA" id="ARBA00000085"/>
    </source>
</evidence>
<dbReference type="CDD" id="cd00082">
    <property type="entry name" value="HisKA"/>
    <property type="match status" value="1"/>
</dbReference>
<evidence type="ECO:0000313" key="8">
    <source>
        <dbReference type="Proteomes" id="UP000560000"/>
    </source>
</evidence>
<dbReference type="Gene3D" id="3.30.565.10">
    <property type="entry name" value="Histidine kinase-like ATPase, C-terminal domain"/>
    <property type="match status" value="1"/>
</dbReference>
<dbReference type="Proteomes" id="UP000029708">
    <property type="component" value="Unassembled WGS sequence"/>
</dbReference>
<dbReference type="InterPro" id="IPR004358">
    <property type="entry name" value="Sig_transdc_His_kin-like_C"/>
</dbReference>
<dbReference type="SUPFAM" id="SSF55874">
    <property type="entry name" value="ATPase domain of HSP90 chaperone/DNA topoisomerase II/histidine kinase"/>
    <property type="match status" value="1"/>
</dbReference>
<gene>
    <name evidence="6" type="ORF">HNQ86_000843</name>
    <name evidence="5" type="ORF">LF63_0106880</name>
</gene>
<dbReference type="InterPro" id="IPR003594">
    <property type="entry name" value="HATPase_dom"/>
</dbReference>
<dbReference type="PRINTS" id="PR00344">
    <property type="entry name" value="BCTRLSENSOR"/>
</dbReference>
<proteinExistence type="predicted"/>
<evidence type="ECO:0000313" key="6">
    <source>
        <dbReference type="EMBL" id="MBB6183498.1"/>
    </source>
</evidence>
<evidence type="ECO:0000259" key="4">
    <source>
        <dbReference type="PROSITE" id="PS50109"/>
    </source>
</evidence>
<dbReference type="SMART" id="SM00065">
    <property type="entry name" value="GAF"/>
    <property type="match status" value="1"/>
</dbReference>
<evidence type="ECO:0000256" key="2">
    <source>
        <dbReference type="ARBA" id="ARBA00012438"/>
    </source>
</evidence>
<reference evidence="6 8" key="2">
    <citation type="submission" date="2020-08" db="EMBL/GenBank/DDBJ databases">
        <title>Genomic Encyclopedia of Type Strains, Phase IV (KMG-IV): sequencing the most valuable type-strain genomes for metagenomic binning, comparative biology and taxonomic classification.</title>
        <authorList>
            <person name="Goeker M."/>
        </authorList>
    </citation>
    <scope>NUCLEOTIDE SEQUENCE [LARGE SCALE GENOMIC DNA]</scope>
    <source>
        <strain evidence="6 8">DSM 107085</strain>
    </source>
</reference>
<name>A0A099CWH8_9GAMM</name>
<dbReference type="Pfam" id="PF00512">
    <property type="entry name" value="HisKA"/>
    <property type="match status" value="1"/>
</dbReference>
<keyword evidence="7" id="KW-1185">Reference proteome</keyword>
<comment type="caution">
    <text evidence="5">The sequence shown here is derived from an EMBL/GenBank/DDBJ whole genome shotgun (WGS) entry which is preliminary data.</text>
</comment>
<sequence length="404" mass="44548">MDASTATEHTSDHRAIAASPEPLARLAVLRSYDILDTPAEGAFEDITRIAALVCKVPIAVVSLVDEHRQWFKSEIGLGIRETPVEVSFCAHALLQDELMEIPDALLDDRFVHNRLVTNGPCVRFYAGAVIKTAEGHALGTVCVLDTQPRKLDMEQRRVLRALARQVMTHLELRKALIEASRSNRYRGRLMAIAGHDLKQPLTTMSMMLDALQPATPEDRERIEVAKKEGLRLSQDLDDLARASRMDDENEPLEPQNVFMHELIAEIADSWSFAARRKGLSLRARVIDAEIRTHPGMLRTILDNLIGNAIKYTPQGSVTIACRRADEGLWIDVTDTGKGIPEADGEDIFKAFRQLDPDADGLGLGLSIVKSTADMLGYPLHLVCGEGKGTTFSVCVPPRHVIAVG</sequence>
<comment type="catalytic activity">
    <reaction evidence="1">
        <text>ATP + protein L-histidine = ADP + protein N-phospho-L-histidine.</text>
        <dbReference type="EC" id="2.7.13.3"/>
    </reaction>
</comment>
<dbReference type="STRING" id="1543381.LF63_0106880"/>
<dbReference type="PROSITE" id="PS50109">
    <property type="entry name" value="HIS_KIN"/>
    <property type="match status" value="1"/>
</dbReference>
<keyword evidence="3" id="KW-0597">Phosphoprotein</keyword>
<dbReference type="InterPro" id="IPR003661">
    <property type="entry name" value="HisK_dim/P_dom"/>
</dbReference>
<dbReference type="InterPro" id="IPR029016">
    <property type="entry name" value="GAF-like_dom_sf"/>
</dbReference>
<dbReference type="InterPro" id="IPR036097">
    <property type="entry name" value="HisK_dim/P_sf"/>
</dbReference>
<dbReference type="SUPFAM" id="SSF55781">
    <property type="entry name" value="GAF domain-like"/>
    <property type="match status" value="1"/>
</dbReference>
<dbReference type="Pfam" id="PF01590">
    <property type="entry name" value="GAF"/>
    <property type="match status" value="1"/>
</dbReference>
<dbReference type="SMART" id="SM00388">
    <property type="entry name" value="HisKA"/>
    <property type="match status" value="1"/>
</dbReference>
<dbReference type="InterPro" id="IPR036890">
    <property type="entry name" value="HATPase_C_sf"/>
</dbReference>
<keyword evidence="6" id="KW-0808">Transferase</keyword>
<protein>
    <recommendedName>
        <fullName evidence="2">histidine kinase</fullName>
        <ecNumber evidence="2">2.7.13.3</ecNumber>
    </recommendedName>
</protein>
<dbReference type="AlphaFoldDB" id="A0A099CWH8"/>
<dbReference type="PANTHER" id="PTHR43102:SF2">
    <property type="entry name" value="GAF DOMAIN-CONTAINING PROTEIN"/>
    <property type="match status" value="1"/>
</dbReference>
<dbReference type="SUPFAM" id="SSF47384">
    <property type="entry name" value="Homodimeric domain of signal transducing histidine kinase"/>
    <property type="match status" value="1"/>
</dbReference>
<organism evidence="5 7">
    <name type="scientific">Oleiagrimonas soli</name>
    <dbReference type="NCBI Taxonomy" id="1543381"/>
    <lineage>
        <taxon>Bacteria</taxon>
        <taxon>Pseudomonadati</taxon>
        <taxon>Pseudomonadota</taxon>
        <taxon>Gammaproteobacteria</taxon>
        <taxon>Lysobacterales</taxon>
        <taxon>Rhodanobacteraceae</taxon>
        <taxon>Oleiagrimonas</taxon>
    </lineage>
</organism>
<dbReference type="InterPro" id="IPR005467">
    <property type="entry name" value="His_kinase_dom"/>
</dbReference>
<dbReference type="HOGENOM" id="CLU_000445_114_44_6"/>
<dbReference type="GO" id="GO:0000155">
    <property type="term" value="F:phosphorelay sensor kinase activity"/>
    <property type="evidence" value="ECO:0007669"/>
    <property type="project" value="InterPro"/>
</dbReference>
<dbReference type="EMBL" id="JACHET010000001">
    <property type="protein sequence ID" value="MBB6183498.1"/>
    <property type="molecule type" value="Genomic_DNA"/>
</dbReference>
<accession>A0A099CWH8</accession>
<reference evidence="5 7" key="1">
    <citation type="submission" date="2014-09" db="EMBL/GenBank/DDBJ databases">
        <title>Xanthomonadaceae 3.5X direct submission.</title>
        <authorList>
            <person name="Fang T."/>
            <person name="Wang H."/>
        </authorList>
    </citation>
    <scope>NUCLEOTIDE SEQUENCE [LARGE SCALE GENOMIC DNA]</scope>
    <source>
        <strain evidence="5 7">3.5X</strain>
    </source>
</reference>
<dbReference type="InterPro" id="IPR003018">
    <property type="entry name" value="GAF"/>
</dbReference>
<dbReference type="RefSeq" id="WP_043100572.1">
    <property type="nucleotide sequence ID" value="NZ_JACHET010000001.1"/>
</dbReference>
<evidence type="ECO:0000256" key="3">
    <source>
        <dbReference type="ARBA" id="ARBA00022553"/>
    </source>
</evidence>